<sequence length="198" mass="22629">MKFSIFCSFFLMACYGQGYHVRSAIHLNASNQKYLIGPVIARDYRTPKTVALDFRELYIFELMQNGVSIINHSSQPVKREVEIRNERSSLPSSLRSSAGESNQIQFASERLLEKADIQSLFESNHFDYFIQGIYSIHAGDMVSPEKQNHLIFLNVFDHEGNILKMIHSQSVRDSLKESEQLRTVAAALAKNTREVPNK</sequence>
<dbReference type="EMBL" id="RQGD01000020">
    <property type="protein sequence ID" value="TGL61196.1"/>
    <property type="molecule type" value="Genomic_DNA"/>
</dbReference>
<gene>
    <name evidence="1" type="ORF">EHQ58_05290</name>
</gene>
<reference evidence="1" key="1">
    <citation type="journal article" date="2019" name="PLoS Negl. Trop. Dis.">
        <title>Revisiting the worldwide diversity of Leptospira species in the environment.</title>
        <authorList>
            <person name="Vincent A.T."/>
            <person name="Schiettekatte O."/>
            <person name="Bourhy P."/>
            <person name="Veyrier F.J."/>
            <person name="Picardeau M."/>
        </authorList>
    </citation>
    <scope>NUCLEOTIDE SEQUENCE [LARGE SCALE GENOMIC DNA]</scope>
    <source>
        <strain evidence="1">201702476</strain>
    </source>
</reference>
<proteinExistence type="predicted"/>
<evidence type="ECO:0000313" key="1">
    <source>
        <dbReference type="EMBL" id="TGL61196.1"/>
    </source>
</evidence>
<dbReference type="Proteomes" id="UP000297693">
    <property type="component" value="Unassembled WGS sequence"/>
</dbReference>
<keyword evidence="2" id="KW-1185">Reference proteome</keyword>
<name>A0A4R9K6L2_9LEPT</name>
<comment type="caution">
    <text evidence="1">The sequence shown here is derived from an EMBL/GenBank/DDBJ whole genome shotgun (WGS) entry which is preliminary data.</text>
</comment>
<dbReference type="RefSeq" id="WP_135622838.1">
    <property type="nucleotide sequence ID" value="NZ_RQGD01000020.1"/>
</dbReference>
<accession>A0A4R9K6L2</accession>
<dbReference type="OrthoDB" id="326305at2"/>
<dbReference type="AlphaFoldDB" id="A0A4R9K6L2"/>
<organism evidence="1 2">
    <name type="scientific">Leptospira ognonensis</name>
    <dbReference type="NCBI Taxonomy" id="2484945"/>
    <lineage>
        <taxon>Bacteria</taxon>
        <taxon>Pseudomonadati</taxon>
        <taxon>Spirochaetota</taxon>
        <taxon>Spirochaetia</taxon>
        <taxon>Leptospirales</taxon>
        <taxon>Leptospiraceae</taxon>
        <taxon>Leptospira</taxon>
    </lineage>
</organism>
<evidence type="ECO:0000313" key="2">
    <source>
        <dbReference type="Proteomes" id="UP000297693"/>
    </source>
</evidence>
<protein>
    <submittedName>
        <fullName evidence="1">Uncharacterized protein</fullName>
    </submittedName>
</protein>